<dbReference type="EMBL" id="CP024785">
    <property type="protein sequence ID" value="AUB41078.1"/>
    <property type="molecule type" value="Genomic_DNA"/>
</dbReference>
<evidence type="ECO:0000313" key="2">
    <source>
        <dbReference type="EMBL" id="AUB41078.1"/>
    </source>
</evidence>
<keyword evidence="1" id="KW-1133">Transmembrane helix</keyword>
<protein>
    <submittedName>
        <fullName evidence="2">Uncharacterized protein</fullName>
    </submittedName>
</protein>
<proteinExistence type="predicted"/>
<dbReference type="AlphaFoldDB" id="A0A2K8T051"/>
<keyword evidence="1" id="KW-0472">Membrane</keyword>
<keyword evidence="3" id="KW-1185">Reference proteome</keyword>
<dbReference type="Proteomes" id="UP000232003">
    <property type="component" value="Chromosome"/>
</dbReference>
<reference evidence="2 3" key="1">
    <citation type="submission" date="2017-11" db="EMBL/GenBank/DDBJ databases">
        <title>Complete genome of a free-living desiccation-tolerant cyanobacterium and its photosynthetic adaptation to extreme terrestrial habitat.</title>
        <authorList>
            <person name="Shang J."/>
        </authorList>
    </citation>
    <scope>NUCLEOTIDE SEQUENCE [LARGE SCALE GENOMIC DNA]</scope>
    <source>
        <strain evidence="2 3">CCNUN1</strain>
    </source>
</reference>
<evidence type="ECO:0000313" key="3">
    <source>
        <dbReference type="Proteomes" id="UP000232003"/>
    </source>
</evidence>
<gene>
    <name evidence="2" type="ORF">COO91_07121</name>
</gene>
<organism evidence="2 3">
    <name type="scientific">Nostoc flagelliforme CCNUN1</name>
    <dbReference type="NCBI Taxonomy" id="2038116"/>
    <lineage>
        <taxon>Bacteria</taxon>
        <taxon>Bacillati</taxon>
        <taxon>Cyanobacteriota</taxon>
        <taxon>Cyanophyceae</taxon>
        <taxon>Nostocales</taxon>
        <taxon>Nostocaceae</taxon>
        <taxon>Nostoc</taxon>
    </lineage>
</organism>
<accession>A0A2K8T051</accession>
<evidence type="ECO:0000256" key="1">
    <source>
        <dbReference type="SAM" id="Phobius"/>
    </source>
</evidence>
<name>A0A2K8T051_9NOSO</name>
<sequence>MTTNVQIIAMSTTGYAYAVGLVVVKKAGEILINKLKQTTLAVA</sequence>
<dbReference type="KEGG" id="nfl:COO91_07121"/>
<feature type="transmembrane region" description="Helical" evidence="1">
    <location>
        <begin position="6"/>
        <end position="24"/>
    </location>
</feature>
<keyword evidence="1" id="KW-0812">Transmembrane</keyword>